<dbReference type="SUPFAM" id="SSF47336">
    <property type="entry name" value="ACP-like"/>
    <property type="match status" value="1"/>
</dbReference>
<dbReference type="PANTHER" id="PTHR23416:SF78">
    <property type="entry name" value="LIPOPOLYSACCHARIDE BIOSYNTHESIS O-ACETYL TRANSFERASE WBBJ-RELATED"/>
    <property type="match status" value="1"/>
</dbReference>
<protein>
    <recommendedName>
        <fullName evidence="2">Carrier domain-containing protein</fullName>
    </recommendedName>
</protein>
<dbReference type="SUPFAM" id="SSF51161">
    <property type="entry name" value="Trimeric LpxA-like enzymes"/>
    <property type="match status" value="1"/>
</dbReference>
<organism evidence="3 4">
    <name type="scientific">Corallococcus interemptor</name>
    <dbReference type="NCBI Taxonomy" id="2316720"/>
    <lineage>
        <taxon>Bacteria</taxon>
        <taxon>Pseudomonadati</taxon>
        <taxon>Myxococcota</taxon>
        <taxon>Myxococcia</taxon>
        <taxon>Myxococcales</taxon>
        <taxon>Cystobacterineae</taxon>
        <taxon>Myxococcaceae</taxon>
        <taxon>Corallococcus</taxon>
    </lineage>
</organism>
<dbReference type="PANTHER" id="PTHR23416">
    <property type="entry name" value="SIALIC ACID SYNTHASE-RELATED"/>
    <property type="match status" value="1"/>
</dbReference>
<feature type="compositionally biased region" description="Low complexity" evidence="1">
    <location>
        <begin position="486"/>
        <end position="496"/>
    </location>
</feature>
<dbReference type="Pfam" id="PF00550">
    <property type="entry name" value="PP-binding"/>
    <property type="match status" value="1"/>
</dbReference>
<dbReference type="Gene3D" id="2.160.10.10">
    <property type="entry name" value="Hexapeptide repeat proteins"/>
    <property type="match status" value="1"/>
</dbReference>
<dbReference type="InterPro" id="IPR009081">
    <property type="entry name" value="PP-bd_ACP"/>
</dbReference>
<evidence type="ECO:0000259" key="2">
    <source>
        <dbReference type="Pfam" id="PF00550"/>
    </source>
</evidence>
<gene>
    <name evidence="3" type="ORF">D7X96_35610</name>
</gene>
<accession>A0A3A8PWB0</accession>
<dbReference type="Gene3D" id="1.10.1200.10">
    <property type="entry name" value="ACP-like"/>
    <property type="match status" value="1"/>
</dbReference>
<dbReference type="InterPro" id="IPR051159">
    <property type="entry name" value="Hexapeptide_acetyltransf"/>
</dbReference>
<dbReference type="InterPro" id="IPR011004">
    <property type="entry name" value="Trimer_LpxA-like_sf"/>
</dbReference>
<dbReference type="AlphaFoldDB" id="A0A3A8PWB0"/>
<dbReference type="InterPro" id="IPR036736">
    <property type="entry name" value="ACP-like_sf"/>
</dbReference>
<evidence type="ECO:0000313" key="3">
    <source>
        <dbReference type="EMBL" id="RKH59320.1"/>
    </source>
</evidence>
<feature type="domain" description="Carrier" evidence="2">
    <location>
        <begin position="520"/>
        <end position="581"/>
    </location>
</feature>
<proteinExistence type="predicted"/>
<reference evidence="4" key="1">
    <citation type="submission" date="2018-09" db="EMBL/GenBank/DDBJ databases">
        <authorList>
            <person name="Livingstone P.G."/>
            <person name="Whitworth D.E."/>
        </authorList>
    </citation>
    <scope>NUCLEOTIDE SEQUENCE [LARGE SCALE GENOMIC DNA]</scope>
    <source>
        <strain evidence="4">AB047A</strain>
    </source>
</reference>
<name>A0A3A8PWB0_9BACT</name>
<dbReference type="EMBL" id="RAWM01000171">
    <property type="protein sequence ID" value="RKH59320.1"/>
    <property type="molecule type" value="Genomic_DNA"/>
</dbReference>
<evidence type="ECO:0000313" key="4">
    <source>
        <dbReference type="Proteomes" id="UP000282656"/>
    </source>
</evidence>
<feature type="region of interest" description="Disordered" evidence="1">
    <location>
        <begin position="477"/>
        <end position="515"/>
    </location>
</feature>
<sequence length="585" mass="63232">MPWSTLRAPARAMSNLRGSIETQIQAALRQVLEQTGWRPRWTAHAVLGARTPQGGRELLLGGASASLDAQLVRSVEEPDSLVALPVREWDQELRQLWAMGAIYLVDGASHIASSVRIKGRRVLISRSKVEEFTLIDGEGVALIDSEVRGHAVLSGPLLLKETQLDPQAVAGPMVVVEQSYVAPFVKLQRTVRVRASSIGAHTALEGGNHVERYPQSRSQRRGFGVEVERQCWLGQHVSLSGGARLGEGVVVAAHCAVSSDVGEHVIVAGNPARALPVDLHLRELSPEQAREAGYQQGPPATRFPVYGACTSRWDAADAVVLRYPHHGSRRGLAGPTLIDFHQGALEALLAQAFPDNPCQVLHKQAGPEVAFALRFARPPPRYEKPSPALTLSLAGAPGDLSAESHLEQDLLEVLEEQSCDMERLFSECMARAFEREEILEWAELEATLCLLSRRGRVHPPLLPPVIASIPSLAQLLTSEPPGLPRAPAQEAAPAQETGTPSGLQGRPREQLSTRTIPPVLERILNELLGDGRTAEPDVTFLGLGLDSFALAHLIATIEERCGVTCPDLFIHNTPRKLAAALTPPG</sequence>
<evidence type="ECO:0000256" key="1">
    <source>
        <dbReference type="SAM" id="MobiDB-lite"/>
    </source>
</evidence>
<keyword evidence="4" id="KW-1185">Reference proteome</keyword>
<dbReference type="Proteomes" id="UP000282656">
    <property type="component" value="Unassembled WGS sequence"/>
</dbReference>
<comment type="caution">
    <text evidence="3">The sequence shown here is derived from an EMBL/GenBank/DDBJ whole genome shotgun (WGS) entry which is preliminary data.</text>
</comment>